<sequence>MLLDEKQQEIELSFVERIYQTFINVRKRLISLSVLFKENEKVYCNDSDSDEEMFMGPFPSDKEEIEKCLIDVDRILEHLASTKDLQEQFPSFPLCKDGWTIRRFVDVANFDPTKRRKTVLNWIKLQTLTACEDAQKNKYSLRRNSYSTRQTIEKELLFDHEHVNGINFLSISSVPTATITTTDEITLSPTNNVYDLNLLDLPNEILIHIFSYLTPCELVPQCALICRKFYTIILDHLWTKLELRNLISVYDVACLLQSVPLLKSLTFVEWNELSPITWCIWLHSMNAQIRSIRFQSTTLNPICVALLVELLPNFDTIIFDYQNKAFDKFDLLLTLLADKSSLKRITASYQLGISNFGILQLVTKLPILIELNLLYVEAINDETVRILCEKHKDHLQILKIDGAQLTDKSLIYIGKCKLLKALMIEFCSGMNGEYFSVIGDLSQLEELCLSKLTLIPLQAYESIFFDHFFPHMSVLKLGECQCINDACVELIVKACPNLKDLTLAWSPDITDIGFETICIGCKKLTKLSVLGCFRIVGTCLNDVPDKYLKYIKHLNFEQCNHTSDELLTDLYKRKNDLFIINYYGTCVETDEN</sequence>
<dbReference type="Proteomes" id="UP000682733">
    <property type="component" value="Unassembled WGS sequence"/>
</dbReference>
<dbReference type="InterPro" id="IPR036047">
    <property type="entry name" value="F-box-like_dom_sf"/>
</dbReference>
<dbReference type="Proteomes" id="UP000663829">
    <property type="component" value="Unassembled WGS sequence"/>
</dbReference>
<dbReference type="PROSITE" id="PS50181">
    <property type="entry name" value="FBOX"/>
    <property type="match status" value="1"/>
</dbReference>
<dbReference type="CDD" id="cd09917">
    <property type="entry name" value="F-box_SF"/>
    <property type="match status" value="1"/>
</dbReference>
<keyword evidence="7" id="KW-1185">Reference proteome</keyword>
<dbReference type="EMBL" id="CAJNOQ010001280">
    <property type="protein sequence ID" value="CAF0883140.1"/>
    <property type="molecule type" value="Genomic_DNA"/>
</dbReference>
<dbReference type="GO" id="GO:0031146">
    <property type="term" value="P:SCF-dependent proteasomal ubiquitin-dependent protein catabolic process"/>
    <property type="evidence" value="ECO:0007669"/>
    <property type="project" value="TreeGrafter"/>
</dbReference>
<proteinExistence type="predicted"/>
<evidence type="ECO:0000313" key="6">
    <source>
        <dbReference type="EMBL" id="CAF3668925.1"/>
    </source>
</evidence>
<evidence type="ECO:0000256" key="1">
    <source>
        <dbReference type="ARBA" id="ARBA00022786"/>
    </source>
</evidence>
<evidence type="ECO:0000313" key="5">
    <source>
        <dbReference type="EMBL" id="CAF3535585.1"/>
    </source>
</evidence>
<dbReference type="Gene3D" id="3.80.10.10">
    <property type="entry name" value="Ribonuclease Inhibitor"/>
    <property type="match status" value="2"/>
</dbReference>
<dbReference type="Proteomes" id="UP000681722">
    <property type="component" value="Unassembled WGS sequence"/>
</dbReference>
<dbReference type="InterPro" id="IPR006553">
    <property type="entry name" value="Leu-rich_rpt_Cys-con_subtyp"/>
</dbReference>
<dbReference type="SMART" id="SM00367">
    <property type="entry name" value="LRR_CC"/>
    <property type="match status" value="4"/>
</dbReference>
<comment type="caution">
    <text evidence="4">The sequence shown here is derived from an EMBL/GenBank/DDBJ whole genome shotgun (WGS) entry which is preliminary data.</text>
</comment>
<keyword evidence="1" id="KW-0833">Ubl conjugation pathway</keyword>
<name>A0A813YEG7_9BILA</name>
<dbReference type="InterPro" id="IPR001810">
    <property type="entry name" value="F-box_dom"/>
</dbReference>
<evidence type="ECO:0000313" key="7">
    <source>
        <dbReference type="Proteomes" id="UP000663829"/>
    </source>
</evidence>
<reference evidence="4" key="1">
    <citation type="submission" date="2021-02" db="EMBL/GenBank/DDBJ databases">
        <authorList>
            <person name="Nowell W R."/>
        </authorList>
    </citation>
    <scope>NUCLEOTIDE SEQUENCE</scope>
</reference>
<dbReference type="Pfam" id="PF12937">
    <property type="entry name" value="F-box-like"/>
    <property type="match status" value="1"/>
</dbReference>
<evidence type="ECO:0000313" key="3">
    <source>
        <dbReference type="EMBL" id="CAF0756332.1"/>
    </source>
</evidence>
<dbReference type="InterPro" id="IPR032675">
    <property type="entry name" value="LRR_dom_sf"/>
</dbReference>
<dbReference type="OrthoDB" id="10257471at2759"/>
<dbReference type="EMBL" id="CAJOBA010000480">
    <property type="protein sequence ID" value="CAF3535585.1"/>
    <property type="molecule type" value="Genomic_DNA"/>
</dbReference>
<dbReference type="Proteomes" id="UP000677228">
    <property type="component" value="Unassembled WGS sequence"/>
</dbReference>
<dbReference type="PANTHER" id="PTHR13318">
    <property type="entry name" value="PARTNER OF PAIRED, ISOFORM B-RELATED"/>
    <property type="match status" value="1"/>
</dbReference>
<dbReference type="AlphaFoldDB" id="A0A813YEG7"/>
<gene>
    <name evidence="4" type="ORF">GPM918_LOCUS7719</name>
    <name evidence="3" type="ORF">OVA965_LOCUS2302</name>
    <name evidence="6" type="ORF">SRO942_LOCUS7719</name>
    <name evidence="5" type="ORF">TMI583_LOCUS2302</name>
</gene>
<evidence type="ECO:0000313" key="4">
    <source>
        <dbReference type="EMBL" id="CAF0883140.1"/>
    </source>
</evidence>
<feature type="domain" description="F-box" evidence="2">
    <location>
        <begin position="195"/>
        <end position="241"/>
    </location>
</feature>
<dbReference type="EMBL" id="CAJNOK010000480">
    <property type="protein sequence ID" value="CAF0756332.1"/>
    <property type="molecule type" value="Genomic_DNA"/>
</dbReference>
<dbReference type="SMART" id="SM00256">
    <property type="entry name" value="FBOX"/>
    <property type="match status" value="1"/>
</dbReference>
<dbReference type="GO" id="GO:0019005">
    <property type="term" value="C:SCF ubiquitin ligase complex"/>
    <property type="evidence" value="ECO:0007669"/>
    <property type="project" value="TreeGrafter"/>
</dbReference>
<organism evidence="4 7">
    <name type="scientific">Didymodactylos carnosus</name>
    <dbReference type="NCBI Taxonomy" id="1234261"/>
    <lineage>
        <taxon>Eukaryota</taxon>
        <taxon>Metazoa</taxon>
        <taxon>Spiralia</taxon>
        <taxon>Gnathifera</taxon>
        <taxon>Rotifera</taxon>
        <taxon>Eurotatoria</taxon>
        <taxon>Bdelloidea</taxon>
        <taxon>Philodinida</taxon>
        <taxon>Philodinidae</taxon>
        <taxon>Didymodactylos</taxon>
    </lineage>
</organism>
<protein>
    <recommendedName>
        <fullName evidence="2">F-box domain-containing protein</fullName>
    </recommendedName>
</protein>
<dbReference type="EMBL" id="CAJOBC010001280">
    <property type="protein sequence ID" value="CAF3668925.1"/>
    <property type="molecule type" value="Genomic_DNA"/>
</dbReference>
<accession>A0A813YEG7</accession>
<evidence type="ECO:0000259" key="2">
    <source>
        <dbReference type="PROSITE" id="PS50181"/>
    </source>
</evidence>
<dbReference type="SUPFAM" id="SSF52047">
    <property type="entry name" value="RNI-like"/>
    <property type="match status" value="1"/>
</dbReference>
<dbReference type="SUPFAM" id="SSF81383">
    <property type="entry name" value="F-box domain"/>
    <property type="match status" value="1"/>
</dbReference>